<gene>
    <name evidence="1" type="ORF">Bccel_2210</name>
</gene>
<reference evidence="2" key="1">
    <citation type="submission" date="2015-07" db="EMBL/GenBank/DDBJ databases">
        <title>Near-Complete Genome Sequence of the Cellulolytic Bacterium Bacteroides (Pseudobacteroides) cellulosolvens ATCC 35603.</title>
        <authorList>
            <person name="Dassa B."/>
            <person name="Utturkar S.M."/>
            <person name="Klingeman D.M."/>
            <person name="Hurt R.A."/>
            <person name="Keller M."/>
            <person name="Xu J."/>
            <person name="Reddy Y.H.K."/>
            <person name="Borovok I."/>
            <person name="Grinberg I.R."/>
            <person name="Lamed R."/>
            <person name="Zhivin O."/>
            <person name="Bayer E.A."/>
            <person name="Brown S.D."/>
        </authorList>
    </citation>
    <scope>NUCLEOTIDE SEQUENCE [LARGE SCALE GENOMIC DNA]</scope>
    <source>
        <strain evidence="2">DSM 2933</strain>
    </source>
</reference>
<proteinExistence type="predicted"/>
<keyword evidence="2" id="KW-1185">Reference proteome</keyword>
<dbReference type="AlphaFoldDB" id="A0A0L6JMG1"/>
<name>A0A0L6JMG1_9FIRM</name>
<dbReference type="Proteomes" id="UP000036923">
    <property type="component" value="Unassembled WGS sequence"/>
</dbReference>
<organism evidence="1 2">
    <name type="scientific">Pseudobacteroides cellulosolvens ATCC 35603 = DSM 2933</name>
    <dbReference type="NCBI Taxonomy" id="398512"/>
    <lineage>
        <taxon>Bacteria</taxon>
        <taxon>Bacillati</taxon>
        <taxon>Bacillota</taxon>
        <taxon>Clostridia</taxon>
        <taxon>Eubacteriales</taxon>
        <taxon>Oscillospiraceae</taxon>
        <taxon>Pseudobacteroides</taxon>
    </lineage>
</organism>
<dbReference type="RefSeq" id="WP_036945560.1">
    <property type="nucleotide sequence ID" value="NZ_JQKC01000057.1"/>
</dbReference>
<accession>A0A0L6JMG1</accession>
<evidence type="ECO:0000313" key="1">
    <source>
        <dbReference type="EMBL" id="KNY26945.1"/>
    </source>
</evidence>
<dbReference type="EMBL" id="LGTC01000001">
    <property type="protein sequence ID" value="KNY26945.1"/>
    <property type="molecule type" value="Genomic_DNA"/>
</dbReference>
<protein>
    <submittedName>
        <fullName evidence="1">Uncharacterized protein</fullName>
    </submittedName>
</protein>
<evidence type="ECO:0000313" key="2">
    <source>
        <dbReference type="Proteomes" id="UP000036923"/>
    </source>
</evidence>
<dbReference type="STRING" id="398512.Bccel_2210"/>
<sequence length="89" mass="10529">MDKLIANRLIAVIKTLANKEFELSKLEYSKEYKSYKAQQMICEILIMIEQHVDDLNTDYIDRQKAESTELSKRAKKELYLRNRDKGMGK</sequence>
<comment type="caution">
    <text evidence="1">The sequence shown here is derived from an EMBL/GenBank/DDBJ whole genome shotgun (WGS) entry which is preliminary data.</text>
</comment>